<proteinExistence type="predicted"/>
<feature type="compositionally biased region" description="Polar residues" evidence="1">
    <location>
        <begin position="35"/>
        <end position="50"/>
    </location>
</feature>
<reference evidence="2" key="1">
    <citation type="submission" date="2020-09" db="EMBL/GenBank/DDBJ databases">
        <authorList>
            <person name="Kikuchi T."/>
        </authorList>
    </citation>
    <scope>NUCLEOTIDE SEQUENCE</scope>
    <source>
        <strain evidence="2">SH1</strain>
    </source>
</reference>
<evidence type="ECO:0000313" key="3">
    <source>
        <dbReference type="Proteomes" id="UP000614601"/>
    </source>
</evidence>
<accession>A0A811KNN7</accession>
<organism evidence="2 3">
    <name type="scientific">Bursaphelenchus okinawaensis</name>
    <dbReference type="NCBI Taxonomy" id="465554"/>
    <lineage>
        <taxon>Eukaryota</taxon>
        <taxon>Metazoa</taxon>
        <taxon>Ecdysozoa</taxon>
        <taxon>Nematoda</taxon>
        <taxon>Chromadorea</taxon>
        <taxon>Rhabditida</taxon>
        <taxon>Tylenchina</taxon>
        <taxon>Tylenchomorpha</taxon>
        <taxon>Aphelenchoidea</taxon>
        <taxon>Aphelenchoididae</taxon>
        <taxon>Bursaphelenchus</taxon>
    </lineage>
</organism>
<dbReference type="Proteomes" id="UP000783686">
    <property type="component" value="Unassembled WGS sequence"/>
</dbReference>
<comment type="caution">
    <text evidence="2">The sequence shown here is derived from an EMBL/GenBank/DDBJ whole genome shotgun (WGS) entry which is preliminary data.</text>
</comment>
<evidence type="ECO:0000313" key="2">
    <source>
        <dbReference type="EMBL" id="CAD5217293.1"/>
    </source>
</evidence>
<sequence>MVLNRPDSIRRAVLMRSHSTWSYDESLRHYRPESGASNTSRLSTQSTESGSWIPMENVEGERPNSSIGDTYDDICFTWFLRDDGVSHGFWATGERS</sequence>
<dbReference type="EMBL" id="CAJFDH010000003">
    <property type="protein sequence ID" value="CAD5217293.1"/>
    <property type="molecule type" value="Genomic_DNA"/>
</dbReference>
<dbReference type="Proteomes" id="UP000614601">
    <property type="component" value="Unassembled WGS sequence"/>
</dbReference>
<protein>
    <submittedName>
        <fullName evidence="2">Uncharacterized protein</fullName>
    </submittedName>
</protein>
<feature type="region of interest" description="Disordered" evidence="1">
    <location>
        <begin position="31"/>
        <end position="66"/>
    </location>
</feature>
<dbReference type="EMBL" id="CAJFCW020000003">
    <property type="protein sequence ID" value="CAG9107490.1"/>
    <property type="molecule type" value="Genomic_DNA"/>
</dbReference>
<dbReference type="AlphaFoldDB" id="A0A811KNN7"/>
<keyword evidence="3" id="KW-1185">Reference proteome</keyword>
<gene>
    <name evidence="2" type="ORF">BOKJ2_LOCUS7015</name>
</gene>
<evidence type="ECO:0000256" key="1">
    <source>
        <dbReference type="SAM" id="MobiDB-lite"/>
    </source>
</evidence>
<name>A0A811KNN7_9BILA</name>